<reference evidence="1 2" key="1">
    <citation type="submission" date="2020-07" db="EMBL/GenBank/DDBJ databases">
        <title>Sequencing the genomes of 1000 actinobacteria strains.</title>
        <authorList>
            <person name="Klenk H.-P."/>
        </authorList>
    </citation>
    <scope>NUCLEOTIDE SEQUENCE [LARGE SCALE GENOMIC DNA]</scope>
    <source>
        <strain evidence="1 2">DSM 45927</strain>
    </source>
</reference>
<dbReference type="RefSeq" id="WP_179767368.1">
    <property type="nucleotide sequence ID" value="NZ_JACCFO010000001.1"/>
</dbReference>
<accession>A0A853BK87</accession>
<dbReference type="AlphaFoldDB" id="A0A853BK87"/>
<gene>
    <name evidence="1" type="ORF">HNR12_002195</name>
</gene>
<name>A0A853BK87_9ACTN</name>
<proteinExistence type="predicted"/>
<evidence type="ECO:0000313" key="1">
    <source>
        <dbReference type="EMBL" id="NYI95918.1"/>
    </source>
</evidence>
<evidence type="ECO:0000313" key="2">
    <source>
        <dbReference type="Proteomes" id="UP000575985"/>
    </source>
</evidence>
<dbReference type="Proteomes" id="UP000575985">
    <property type="component" value="Unassembled WGS sequence"/>
</dbReference>
<dbReference type="EMBL" id="JACCFO010000001">
    <property type="protein sequence ID" value="NYI95918.1"/>
    <property type="molecule type" value="Genomic_DNA"/>
</dbReference>
<sequence>MSHSDQPTVVIGPIHRLESVNGITVVVRPDGTHETYEGPVTVQADTITGGIHFTR</sequence>
<protein>
    <submittedName>
        <fullName evidence="1">Uncharacterized protein</fullName>
    </submittedName>
</protein>
<comment type="caution">
    <text evidence="1">The sequence shown here is derived from an EMBL/GenBank/DDBJ whole genome shotgun (WGS) entry which is preliminary data.</text>
</comment>
<organism evidence="1 2">
    <name type="scientific">Streptomonospora nanhaiensis</name>
    <dbReference type="NCBI Taxonomy" id="1323731"/>
    <lineage>
        <taxon>Bacteria</taxon>
        <taxon>Bacillati</taxon>
        <taxon>Actinomycetota</taxon>
        <taxon>Actinomycetes</taxon>
        <taxon>Streptosporangiales</taxon>
        <taxon>Nocardiopsidaceae</taxon>
        <taxon>Streptomonospora</taxon>
    </lineage>
</organism>
<keyword evidence="2" id="KW-1185">Reference proteome</keyword>